<protein>
    <submittedName>
        <fullName evidence="1">Uncharacterized protein</fullName>
    </submittedName>
</protein>
<evidence type="ECO:0000313" key="1">
    <source>
        <dbReference type="EMBL" id="TXG77495.1"/>
    </source>
</evidence>
<reference evidence="1 2" key="1">
    <citation type="submission" date="2018-09" db="EMBL/GenBank/DDBJ databases">
        <title>Metagenome Assembled Genomes from an Advanced Water Purification Facility.</title>
        <authorList>
            <person name="Stamps B.W."/>
            <person name="Spear J.R."/>
        </authorList>
    </citation>
    <scope>NUCLEOTIDE SEQUENCE [LARGE SCALE GENOMIC DNA]</scope>
    <source>
        <strain evidence="1">Bin_63_2</strain>
    </source>
</reference>
<comment type="caution">
    <text evidence="1">The sequence shown here is derived from an EMBL/GenBank/DDBJ whole genome shotgun (WGS) entry which is preliminary data.</text>
</comment>
<dbReference type="AlphaFoldDB" id="A0A5C7J7F1"/>
<sequence>MKWTVGVDGFRPTISNYHGGGYPPSIARLSYRRHLCEIGLQGVLYRMIPIYTITPLILSCGVFSNHTALRNSTPD</sequence>
<accession>A0A5C7J7F1</accession>
<organism evidence="1 2">
    <name type="scientific">Candidatus Dojkabacteria bacterium</name>
    <dbReference type="NCBI Taxonomy" id="2099670"/>
    <lineage>
        <taxon>Bacteria</taxon>
        <taxon>Candidatus Dojkabacteria</taxon>
    </lineage>
</organism>
<dbReference type="Proteomes" id="UP000321026">
    <property type="component" value="Unassembled WGS sequence"/>
</dbReference>
<name>A0A5C7J7F1_9BACT</name>
<dbReference type="EMBL" id="SSDS01000044">
    <property type="protein sequence ID" value="TXG77495.1"/>
    <property type="molecule type" value="Genomic_DNA"/>
</dbReference>
<proteinExistence type="predicted"/>
<gene>
    <name evidence="1" type="ORF">E6Q11_02655</name>
</gene>
<evidence type="ECO:0000313" key="2">
    <source>
        <dbReference type="Proteomes" id="UP000321026"/>
    </source>
</evidence>